<proteinExistence type="predicted"/>
<protein>
    <submittedName>
        <fullName evidence="2">Quinol monooxygenase YgiN</fullName>
    </submittedName>
</protein>
<reference evidence="2 3" key="1">
    <citation type="submission" date="2019-06" db="EMBL/GenBank/DDBJ databases">
        <title>Sorghum-associated microbial communities from plants grown in Nebraska, USA.</title>
        <authorList>
            <person name="Schachtman D."/>
        </authorList>
    </citation>
    <scope>NUCLEOTIDE SEQUENCE [LARGE SCALE GENOMIC DNA]</scope>
    <source>
        <strain evidence="2 3">1225</strain>
    </source>
</reference>
<organism evidence="2 3">
    <name type="scientific">Neorhizobium alkalisoli</name>
    <dbReference type="NCBI Taxonomy" id="528178"/>
    <lineage>
        <taxon>Bacteria</taxon>
        <taxon>Pseudomonadati</taxon>
        <taxon>Pseudomonadota</taxon>
        <taxon>Alphaproteobacteria</taxon>
        <taxon>Hyphomicrobiales</taxon>
        <taxon>Rhizobiaceae</taxon>
        <taxon>Rhizobium/Agrobacterium group</taxon>
        <taxon>Neorhizobium</taxon>
    </lineage>
</organism>
<dbReference type="Proteomes" id="UP000320653">
    <property type="component" value="Unassembled WGS sequence"/>
</dbReference>
<dbReference type="InterPro" id="IPR007138">
    <property type="entry name" value="ABM_dom"/>
</dbReference>
<dbReference type="EMBL" id="VIWP01000021">
    <property type="protein sequence ID" value="TWF43346.1"/>
    <property type="molecule type" value="Genomic_DNA"/>
</dbReference>
<keyword evidence="2" id="KW-0560">Oxidoreductase</keyword>
<dbReference type="OrthoDB" id="287932at2"/>
<name>A0A561PYZ2_9HYPH</name>
<feature type="domain" description="ABM" evidence="1">
    <location>
        <begin position="2"/>
        <end position="90"/>
    </location>
</feature>
<keyword evidence="2" id="KW-0503">Monooxygenase</keyword>
<dbReference type="SUPFAM" id="SSF54909">
    <property type="entry name" value="Dimeric alpha+beta barrel"/>
    <property type="match status" value="1"/>
</dbReference>
<gene>
    <name evidence="2" type="ORF">FHW37_12116</name>
</gene>
<sequence>MLIITGSMRVDPDDLPQFLADFDLLAAETRLRKGSISYDAALADAKAGLFLISERWADQASLDAHLAAADTVAFIDRWSGRMQGDLKKYDASNERYLMEYRTLFRPLVTEGSHPRGRECLPRPWDQRRGT</sequence>
<evidence type="ECO:0000259" key="1">
    <source>
        <dbReference type="PROSITE" id="PS51725"/>
    </source>
</evidence>
<dbReference type="AlphaFoldDB" id="A0A561PYZ2"/>
<evidence type="ECO:0000313" key="3">
    <source>
        <dbReference type="Proteomes" id="UP000320653"/>
    </source>
</evidence>
<keyword evidence="3" id="KW-1185">Reference proteome</keyword>
<dbReference type="GO" id="GO:0004497">
    <property type="term" value="F:monooxygenase activity"/>
    <property type="evidence" value="ECO:0007669"/>
    <property type="project" value="UniProtKB-KW"/>
</dbReference>
<dbReference type="RefSeq" id="WP_145643711.1">
    <property type="nucleotide sequence ID" value="NZ_VIWP01000021.1"/>
</dbReference>
<evidence type="ECO:0000313" key="2">
    <source>
        <dbReference type="EMBL" id="TWF43346.1"/>
    </source>
</evidence>
<dbReference type="Gene3D" id="3.30.70.100">
    <property type="match status" value="1"/>
</dbReference>
<dbReference type="PROSITE" id="PS51725">
    <property type="entry name" value="ABM"/>
    <property type="match status" value="1"/>
</dbReference>
<dbReference type="InterPro" id="IPR011008">
    <property type="entry name" value="Dimeric_a/b-barrel"/>
</dbReference>
<dbReference type="Pfam" id="PF03992">
    <property type="entry name" value="ABM"/>
    <property type="match status" value="1"/>
</dbReference>
<accession>A0A561PYZ2</accession>
<comment type="caution">
    <text evidence="2">The sequence shown here is derived from an EMBL/GenBank/DDBJ whole genome shotgun (WGS) entry which is preliminary data.</text>
</comment>